<keyword evidence="2" id="KW-1185">Reference proteome</keyword>
<reference evidence="1 2" key="1">
    <citation type="journal article" date="2012" name="J. Bacteriol.">
        <title>Draft Genome Sequence of Oceaniovalibus guishaninsula JLT2003T.</title>
        <authorList>
            <person name="Tang K."/>
            <person name="Liu K."/>
            <person name="Jiao N."/>
        </authorList>
    </citation>
    <scope>NUCLEOTIDE SEQUENCE [LARGE SCALE GENOMIC DNA]</scope>
    <source>
        <strain evidence="1 2">JLT2003</strain>
    </source>
</reference>
<dbReference type="InterPro" id="IPR045389">
    <property type="entry name" value="DUF6522"/>
</dbReference>
<name>K2HBJ7_9RHOB</name>
<organism evidence="1 2">
    <name type="scientific">Oceaniovalibus guishaninsula JLT2003</name>
    <dbReference type="NCBI Taxonomy" id="1231392"/>
    <lineage>
        <taxon>Bacteria</taxon>
        <taxon>Pseudomonadati</taxon>
        <taxon>Pseudomonadota</taxon>
        <taxon>Alphaproteobacteria</taxon>
        <taxon>Rhodobacterales</taxon>
        <taxon>Roseobacteraceae</taxon>
        <taxon>Oceaniovalibus</taxon>
    </lineage>
</organism>
<comment type="caution">
    <text evidence="1">The sequence shown here is derived from an EMBL/GenBank/DDBJ whole genome shotgun (WGS) entry which is preliminary data.</text>
</comment>
<evidence type="ECO:0000313" key="1">
    <source>
        <dbReference type="EMBL" id="EKE43992.1"/>
    </source>
</evidence>
<protein>
    <submittedName>
        <fullName evidence="1">Uncharacterized protein</fullName>
    </submittedName>
</protein>
<gene>
    <name evidence="1" type="ORF">OCGS_1973</name>
</gene>
<accession>K2HBJ7</accession>
<dbReference type="OrthoDB" id="8238457at2"/>
<dbReference type="STRING" id="1231392.OCGS_1973"/>
<dbReference type="Proteomes" id="UP000006765">
    <property type="component" value="Unassembled WGS sequence"/>
</dbReference>
<dbReference type="RefSeq" id="WP_007427125.1">
    <property type="nucleotide sequence ID" value="NZ_AMGO01000046.1"/>
</dbReference>
<dbReference type="EMBL" id="AMGO01000046">
    <property type="protein sequence ID" value="EKE43992.1"/>
    <property type="molecule type" value="Genomic_DNA"/>
</dbReference>
<proteinExistence type="predicted"/>
<evidence type="ECO:0000313" key="2">
    <source>
        <dbReference type="Proteomes" id="UP000006765"/>
    </source>
</evidence>
<dbReference type="AlphaFoldDB" id="K2HBJ7"/>
<dbReference type="Pfam" id="PF20132">
    <property type="entry name" value="DUF6522"/>
    <property type="match status" value="1"/>
</dbReference>
<sequence>MTTTPDPHDAARIERADGRIVVPAELLAAAFDLAPADVPDLMRTGRITSMAEDGQDEDAGRFRVTFWYANRSVRYTCAADGTIVSRVSTDTGRG</sequence>